<dbReference type="Proteomes" id="UP000822688">
    <property type="component" value="Chromosome 7"/>
</dbReference>
<keyword evidence="3" id="KW-1185">Reference proteome</keyword>
<dbReference type="EMBL" id="CM026428">
    <property type="protein sequence ID" value="KAG0567488.1"/>
    <property type="molecule type" value="Genomic_DNA"/>
</dbReference>
<dbReference type="AlphaFoldDB" id="A0A8T0HAS7"/>
<evidence type="ECO:0000256" key="1">
    <source>
        <dbReference type="SAM" id="MobiDB-lite"/>
    </source>
</evidence>
<organism evidence="2 3">
    <name type="scientific">Ceratodon purpureus</name>
    <name type="common">Fire moss</name>
    <name type="synonym">Dicranum purpureum</name>
    <dbReference type="NCBI Taxonomy" id="3225"/>
    <lineage>
        <taxon>Eukaryota</taxon>
        <taxon>Viridiplantae</taxon>
        <taxon>Streptophyta</taxon>
        <taxon>Embryophyta</taxon>
        <taxon>Bryophyta</taxon>
        <taxon>Bryophytina</taxon>
        <taxon>Bryopsida</taxon>
        <taxon>Dicranidae</taxon>
        <taxon>Pseudoditrichales</taxon>
        <taxon>Ditrichaceae</taxon>
        <taxon>Ceratodon</taxon>
    </lineage>
</organism>
<sequence>MPTTAPWSQKHLEAATIKNEPPIIVQPWNMPTSPPNNPFSYSTRLHQYHPKTPHHAPEQATSHHTLAIYHPTWHDHIHSAQQFHECRIRALNWAPCKRVHLHQTHSLRLITCINHEKSVITHAGEM</sequence>
<reference evidence="2" key="1">
    <citation type="submission" date="2020-06" db="EMBL/GenBank/DDBJ databases">
        <title>WGS assembly of Ceratodon purpureus strain R40.</title>
        <authorList>
            <person name="Carey S.B."/>
            <person name="Jenkins J."/>
            <person name="Shu S."/>
            <person name="Lovell J.T."/>
            <person name="Sreedasyam A."/>
            <person name="Maumus F."/>
            <person name="Tiley G.P."/>
            <person name="Fernandez-Pozo N."/>
            <person name="Barry K."/>
            <person name="Chen C."/>
            <person name="Wang M."/>
            <person name="Lipzen A."/>
            <person name="Daum C."/>
            <person name="Saski C.A."/>
            <person name="Payton A.C."/>
            <person name="Mcbreen J.C."/>
            <person name="Conrad R.E."/>
            <person name="Kollar L.M."/>
            <person name="Olsson S."/>
            <person name="Huttunen S."/>
            <person name="Landis J.B."/>
            <person name="Wickett N.J."/>
            <person name="Johnson M.G."/>
            <person name="Rensing S.A."/>
            <person name="Grimwood J."/>
            <person name="Schmutz J."/>
            <person name="Mcdaniel S.F."/>
        </authorList>
    </citation>
    <scope>NUCLEOTIDE SEQUENCE</scope>
    <source>
        <strain evidence="2">R40</strain>
    </source>
</reference>
<feature type="region of interest" description="Disordered" evidence="1">
    <location>
        <begin position="35"/>
        <end position="57"/>
    </location>
</feature>
<proteinExistence type="predicted"/>
<evidence type="ECO:0000313" key="2">
    <source>
        <dbReference type="EMBL" id="KAG0567488.1"/>
    </source>
</evidence>
<name>A0A8T0HAS7_CERPU</name>
<protein>
    <submittedName>
        <fullName evidence="2">Uncharacterized protein</fullName>
    </submittedName>
</protein>
<gene>
    <name evidence="2" type="ORF">KC19_7G138600</name>
</gene>
<accession>A0A8T0HAS7</accession>
<evidence type="ECO:0000313" key="3">
    <source>
        <dbReference type="Proteomes" id="UP000822688"/>
    </source>
</evidence>
<comment type="caution">
    <text evidence="2">The sequence shown here is derived from an EMBL/GenBank/DDBJ whole genome shotgun (WGS) entry which is preliminary data.</text>
</comment>